<dbReference type="PANTHER" id="PTHR31769">
    <property type="entry name" value="OS07G0462200 PROTEIN-RELATED"/>
    <property type="match status" value="1"/>
</dbReference>
<keyword evidence="4 7" id="KW-1133">Transmembrane helix</keyword>
<dbReference type="Proteomes" id="UP000188268">
    <property type="component" value="Unassembled WGS sequence"/>
</dbReference>
<keyword evidence="5 7" id="KW-0472">Membrane</keyword>
<dbReference type="Gramene" id="OMP11972">
    <property type="protein sequence ID" value="OMP11972"/>
    <property type="gene ID" value="CCACVL1_00189"/>
</dbReference>
<dbReference type="AlphaFoldDB" id="A0A1R3KY23"/>
<evidence type="ECO:0000256" key="7">
    <source>
        <dbReference type="SAM" id="Phobius"/>
    </source>
</evidence>
<feature type="transmembrane region" description="Helical" evidence="7">
    <location>
        <begin position="92"/>
        <end position="114"/>
    </location>
</feature>
<evidence type="ECO:0000256" key="1">
    <source>
        <dbReference type="ARBA" id="ARBA00004127"/>
    </source>
</evidence>
<dbReference type="InterPro" id="IPR052222">
    <property type="entry name" value="DESIGUAL"/>
</dbReference>
<accession>A0A1R3KY23</accession>
<dbReference type="OrthoDB" id="1877293at2759"/>
<protein>
    <submittedName>
        <fullName evidence="8">Uncharacterized protein</fullName>
    </submittedName>
</protein>
<evidence type="ECO:0000256" key="2">
    <source>
        <dbReference type="ARBA" id="ARBA00022692"/>
    </source>
</evidence>
<dbReference type="OMA" id="VSFITCF"/>
<reference evidence="8 9" key="1">
    <citation type="submission" date="2013-09" db="EMBL/GenBank/DDBJ databases">
        <title>Corchorus capsularis genome sequencing.</title>
        <authorList>
            <person name="Alam M."/>
            <person name="Haque M.S."/>
            <person name="Islam M.S."/>
            <person name="Emdad E.M."/>
            <person name="Islam M.M."/>
            <person name="Ahmed B."/>
            <person name="Halim A."/>
            <person name="Hossen Q.M.M."/>
            <person name="Hossain M.Z."/>
            <person name="Ahmed R."/>
            <person name="Khan M.M."/>
            <person name="Islam R."/>
            <person name="Rashid M.M."/>
            <person name="Khan S.A."/>
            <person name="Rahman M.S."/>
            <person name="Alam M."/>
        </authorList>
    </citation>
    <scope>NUCLEOTIDE SEQUENCE [LARGE SCALE GENOMIC DNA]</scope>
    <source>
        <strain evidence="9">cv. CVL-1</strain>
        <tissue evidence="8">Whole seedling</tissue>
    </source>
</reference>
<keyword evidence="3" id="KW-0732">Signal</keyword>
<evidence type="ECO:0000256" key="4">
    <source>
        <dbReference type="ARBA" id="ARBA00022989"/>
    </source>
</evidence>
<comment type="subcellular location">
    <subcellularLocation>
        <location evidence="1">Endomembrane system</location>
        <topology evidence="1">Multi-pass membrane protein</topology>
    </subcellularLocation>
</comment>
<dbReference type="InterPro" id="IPR009606">
    <property type="entry name" value="DEAL/Modifying_wall_lignin1/2"/>
</dbReference>
<evidence type="ECO:0000313" key="9">
    <source>
        <dbReference type="Proteomes" id="UP000188268"/>
    </source>
</evidence>
<keyword evidence="9" id="KW-1185">Reference proteome</keyword>
<gene>
    <name evidence="8" type="ORF">CCACVL1_00189</name>
</gene>
<comment type="caution">
    <text evidence="8">The sequence shown here is derived from an EMBL/GenBank/DDBJ whole genome shotgun (WGS) entry which is preliminary data.</text>
</comment>
<comment type="similarity">
    <text evidence="6">Belongs to the DESIGUAL family.</text>
</comment>
<sequence>MAKHPLGFVLIFSLIASLGLVSFVSCLVAEAKRTKRDDLKLDGNLCLLPASDAFGLGVAALIFLSLAQIIGNVLVCANYWFRGKARKANKPILTAILLAISWISFGIAVILVSVATSMSRRQPYGQGWLDGECYIVRGGVYISSGVLSLAAIFTLLGAAATMTTMNQVDQGQKVHNALCHQSIQFSH</sequence>
<dbReference type="PROSITE" id="PS51257">
    <property type="entry name" value="PROKAR_LIPOPROTEIN"/>
    <property type="match status" value="1"/>
</dbReference>
<name>A0A1R3KY23_COCAP</name>
<feature type="transmembrane region" description="Helical" evidence="7">
    <location>
        <begin position="53"/>
        <end position="80"/>
    </location>
</feature>
<dbReference type="Pfam" id="PF06749">
    <property type="entry name" value="DUF1218"/>
    <property type="match status" value="1"/>
</dbReference>
<dbReference type="GO" id="GO:0012505">
    <property type="term" value="C:endomembrane system"/>
    <property type="evidence" value="ECO:0007669"/>
    <property type="project" value="UniProtKB-SubCell"/>
</dbReference>
<evidence type="ECO:0000256" key="6">
    <source>
        <dbReference type="ARBA" id="ARBA00029467"/>
    </source>
</evidence>
<proteinExistence type="inferred from homology"/>
<evidence type="ECO:0000256" key="3">
    <source>
        <dbReference type="ARBA" id="ARBA00022729"/>
    </source>
</evidence>
<evidence type="ECO:0000313" key="8">
    <source>
        <dbReference type="EMBL" id="OMP11972.1"/>
    </source>
</evidence>
<dbReference type="STRING" id="210143.A0A1R3KY23"/>
<feature type="transmembrane region" description="Helical" evidence="7">
    <location>
        <begin position="134"/>
        <end position="156"/>
    </location>
</feature>
<organism evidence="8 9">
    <name type="scientific">Corchorus capsularis</name>
    <name type="common">Jute</name>
    <dbReference type="NCBI Taxonomy" id="210143"/>
    <lineage>
        <taxon>Eukaryota</taxon>
        <taxon>Viridiplantae</taxon>
        <taxon>Streptophyta</taxon>
        <taxon>Embryophyta</taxon>
        <taxon>Tracheophyta</taxon>
        <taxon>Spermatophyta</taxon>
        <taxon>Magnoliopsida</taxon>
        <taxon>eudicotyledons</taxon>
        <taxon>Gunneridae</taxon>
        <taxon>Pentapetalae</taxon>
        <taxon>rosids</taxon>
        <taxon>malvids</taxon>
        <taxon>Malvales</taxon>
        <taxon>Malvaceae</taxon>
        <taxon>Grewioideae</taxon>
        <taxon>Apeibeae</taxon>
        <taxon>Corchorus</taxon>
    </lineage>
</organism>
<keyword evidence="2 7" id="KW-0812">Transmembrane</keyword>
<dbReference type="EMBL" id="AWWV01000628">
    <property type="protein sequence ID" value="OMP11972.1"/>
    <property type="molecule type" value="Genomic_DNA"/>
</dbReference>
<evidence type="ECO:0000256" key="5">
    <source>
        <dbReference type="ARBA" id="ARBA00023136"/>
    </source>
</evidence>